<dbReference type="Proteomes" id="UP000885806">
    <property type="component" value="Unassembled WGS sequence"/>
</dbReference>
<dbReference type="PRINTS" id="PR01181">
    <property type="entry name" value="DAPDCRBXLASE"/>
</dbReference>
<evidence type="ECO:0000256" key="4">
    <source>
        <dbReference type="ARBA" id="ARBA00023239"/>
    </source>
</evidence>
<evidence type="ECO:0000256" key="2">
    <source>
        <dbReference type="ARBA" id="ARBA00022793"/>
    </source>
</evidence>
<dbReference type="Gene3D" id="2.40.37.10">
    <property type="entry name" value="Lyase, Ornithine Decarboxylase, Chain A, domain 1"/>
    <property type="match status" value="1"/>
</dbReference>
<evidence type="ECO:0000313" key="7">
    <source>
        <dbReference type="EMBL" id="HHI88311.1"/>
    </source>
</evidence>
<comment type="similarity">
    <text evidence="5">Belongs to the Orn/Lys/Arg decarboxylase class-II family.</text>
</comment>
<dbReference type="AlphaFoldDB" id="A0A7V5NWJ4"/>
<dbReference type="SUPFAM" id="SSF50621">
    <property type="entry name" value="Alanine racemase C-terminal domain-like"/>
    <property type="match status" value="1"/>
</dbReference>
<dbReference type="InterPro" id="IPR022643">
    <property type="entry name" value="De-COase2_C"/>
</dbReference>
<dbReference type="InterPro" id="IPR029066">
    <property type="entry name" value="PLP-binding_barrel"/>
</dbReference>
<name>A0A7V5NWJ4_9PROT</name>
<dbReference type="PRINTS" id="PR01179">
    <property type="entry name" value="ODADCRBXLASE"/>
</dbReference>
<keyword evidence="3" id="KW-0663">Pyridoxal phosphate</keyword>
<proteinExistence type="inferred from homology"/>
<dbReference type="InterPro" id="IPR002986">
    <property type="entry name" value="DAP_deCOOHase_LysA"/>
</dbReference>
<organism evidence="7">
    <name type="scientific">Hellea balneolensis</name>
    <dbReference type="NCBI Taxonomy" id="287478"/>
    <lineage>
        <taxon>Bacteria</taxon>
        <taxon>Pseudomonadati</taxon>
        <taxon>Pseudomonadota</taxon>
        <taxon>Alphaproteobacteria</taxon>
        <taxon>Maricaulales</taxon>
        <taxon>Robiginitomaculaceae</taxon>
        <taxon>Hellea</taxon>
    </lineage>
</organism>
<accession>A0A7V5NWJ4</accession>
<dbReference type="Pfam" id="PF00278">
    <property type="entry name" value="Orn_DAP_Arg_deC"/>
    <property type="match status" value="1"/>
</dbReference>
<dbReference type="PANTHER" id="PTHR43727">
    <property type="entry name" value="DIAMINOPIMELATE DECARBOXYLASE"/>
    <property type="match status" value="1"/>
</dbReference>
<comment type="cofactor">
    <cofactor evidence="1">
        <name>pyridoxal 5'-phosphate</name>
        <dbReference type="ChEBI" id="CHEBI:597326"/>
    </cofactor>
</comment>
<dbReference type="GO" id="GO:0008836">
    <property type="term" value="F:diaminopimelate decarboxylase activity"/>
    <property type="evidence" value="ECO:0007669"/>
    <property type="project" value="InterPro"/>
</dbReference>
<evidence type="ECO:0000256" key="3">
    <source>
        <dbReference type="ARBA" id="ARBA00022898"/>
    </source>
</evidence>
<evidence type="ECO:0000259" key="6">
    <source>
        <dbReference type="Pfam" id="PF00278"/>
    </source>
</evidence>
<dbReference type="Gene3D" id="3.20.20.10">
    <property type="entry name" value="Alanine racemase"/>
    <property type="match status" value="1"/>
</dbReference>
<dbReference type="InterPro" id="IPR000183">
    <property type="entry name" value="Orn/DAP/Arg_de-COase"/>
</dbReference>
<dbReference type="InterPro" id="IPR009006">
    <property type="entry name" value="Ala_racemase/Decarboxylase_C"/>
</dbReference>
<keyword evidence="2" id="KW-0210">Decarboxylase</keyword>
<reference evidence="7" key="1">
    <citation type="journal article" date="2020" name="mSystems">
        <title>Genome- and Community-Level Interaction Insights into Carbon Utilization and Element Cycling Functions of Hydrothermarchaeota in Hydrothermal Sediment.</title>
        <authorList>
            <person name="Zhou Z."/>
            <person name="Liu Y."/>
            <person name="Xu W."/>
            <person name="Pan J."/>
            <person name="Luo Z.H."/>
            <person name="Li M."/>
        </authorList>
    </citation>
    <scope>NUCLEOTIDE SEQUENCE [LARGE SCALE GENOMIC DNA]</scope>
    <source>
        <strain evidence="7">HyVt-538</strain>
    </source>
</reference>
<comment type="caution">
    <text evidence="7">The sequence shown here is derived from an EMBL/GenBank/DDBJ whole genome shotgun (WGS) entry which is preliminary data.</text>
</comment>
<feature type="non-terminal residue" evidence="7">
    <location>
        <position position="1"/>
    </location>
</feature>
<gene>
    <name evidence="7" type="ORF">ENK01_00025</name>
</gene>
<feature type="domain" description="Orn/DAP/Arg decarboxylase 2 C-terminal" evidence="6">
    <location>
        <begin position="14"/>
        <end position="141"/>
    </location>
</feature>
<dbReference type="PANTHER" id="PTHR43727:SF2">
    <property type="entry name" value="GROUP IV DECARBOXYLASE"/>
    <property type="match status" value="1"/>
</dbReference>
<evidence type="ECO:0000256" key="1">
    <source>
        <dbReference type="ARBA" id="ARBA00001933"/>
    </source>
</evidence>
<sequence length="189" mass="20287">IRTFDVGGGLGIVYDETTDCPASPADYGALVSEKLTGRGLKAIFEPGRMIAGNAGVLLSRVRYIKTGGARNFLILDAAMNDLLRPALYGAHHAIVPVKPSDGPTMRYDVVGPVCESGDTFAKGVQLPKMQEGDLVILRSAGAYGAVQAGQYNTRPLVPEALVDGARFEIIRKRPTIDDMLAHEHIPDWL</sequence>
<dbReference type="GO" id="GO:0009089">
    <property type="term" value="P:lysine biosynthetic process via diaminopimelate"/>
    <property type="evidence" value="ECO:0007669"/>
    <property type="project" value="InterPro"/>
</dbReference>
<dbReference type="EMBL" id="DROP01000002">
    <property type="protein sequence ID" value="HHI88311.1"/>
    <property type="molecule type" value="Genomic_DNA"/>
</dbReference>
<evidence type="ECO:0000256" key="5">
    <source>
        <dbReference type="RuleBase" id="RU003737"/>
    </source>
</evidence>
<protein>
    <submittedName>
        <fullName evidence="7">Diaminopimelate decarboxylase</fullName>
    </submittedName>
</protein>
<keyword evidence="4" id="KW-0456">Lyase</keyword>